<reference evidence="2" key="1">
    <citation type="journal article" date="2020" name="Cell">
        <title>Large-Scale Comparative Analyses of Tick Genomes Elucidate Their Genetic Diversity and Vector Capacities.</title>
        <authorList>
            <consortium name="Tick Genome and Microbiome Consortium (TIGMIC)"/>
            <person name="Jia N."/>
            <person name="Wang J."/>
            <person name="Shi W."/>
            <person name="Du L."/>
            <person name="Sun Y."/>
            <person name="Zhan W."/>
            <person name="Jiang J.F."/>
            <person name="Wang Q."/>
            <person name="Zhang B."/>
            <person name="Ji P."/>
            <person name="Bell-Sakyi L."/>
            <person name="Cui X.M."/>
            <person name="Yuan T.T."/>
            <person name="Jiang B.G."/>
            <person name="Yang W.F."/>
            <person name="Lam T.T."/>
            <person name="Chang Q.C."/>
            <person name="Ding S.J."/>
            <person name="Wang X.J."/>
            <person name="Zhu J.G."/>
            <person name="Ruan X.D."/>
            <person name="Zhao L."/>
            <person name="Wei J.T."/>
            <person name="Ye R.Z."/>
            <person name="Que T.C."/>
            <person name="Du C.H."/>
            <person name="Zhou Y.H."/>
            <person name="Cheng J.X."/>
            <person name="Dai P.F."/>
            <person name="Guo W.B."/>
            <person name="Han X.H."/>
            <person name="Huang E.J."/>
            <person name="Li L.F."/>
            <person name="Wei W."/>
            <person name="Gao Y.C."/>
            <person name="Liu J.Z."/>
            <person name="Shao H.Z."/>
            <person name="Wang X."/>
            <person name="Wang C.C."/>
            <person name="Yang T.C."/>
            <person name="Huo Q.B."/>
            <person name="Li W."/>
            <person name="Chen H.Y."/>
            <person name="Chen S.E."/>
            <person name="Zhou L.G."/>
            <person name="Ni X.B."/>
            <person name="Tian J.H."/>
            <person name="Sheng Y."/>
            <person name="Liu T."/>
            <person name="Pan Y.S."/>
            <person name="Xia L.Y."/>
            <person name="Li J."/>
            <person name="Zhao F."/>
            <person name="Cao W.C."/>
        </authorList>
    </citation>
    <scope>NUCLEOTIDE SEQUENCE</scope>
    <source>
        <strain evidence="2">Rmic-2018</strain>
    </source>
</reference>
<gene>
    <name evidence="2" type="ORF">HPB51_005994</name>
</gene>
<dbReference type="EMBL" id="JABSTU010000008">
    <property type="protein sequence ID" value="KAH8022834.1"/>
    <property type="molecule type" value="Genomic_DNA"/>
</dbReference>
<sequence>MFHACDDFADEEILADLQVSDPNISIVSERCMDQTKNVIVALLTQNLRKWIFHHETDIRLYPFYNRVESCFNCRKASHRTYACPMPLAPLAAGHHPLDAILYLSHHFETARASSSAERAGPHPTPGAQGLVQLNNVTADPDHTPGAPSHAKPDDETAGPHLSKRPNQPGAAHQCLVHPVEDLKKHPSQCPRHHYYFPIHR</sequence>
<feature type="region of interest" description="Disordered" evidence="1">
    <location>
        <begin position="135"/>
        <end position="171"/>
    </location>
</feature>
<organism evidence="2 3">
    <name type="scientific">Rhipicephalus microplus</name>
    <name type="common">Cattle tick</name>
    <name type="synonym">Boophilus microplus</name>
    <dbReference type="NCBI Taxonomy" id="6941"/>
    <lineage>
        <taxon>Eukaryota</taxon>
        <taxon>Metazoa</taxon>
        <taxon>Ecdysozoa</taxon>
        <taxon>Arthropoda</taxon>
        <taxon>Chelicerata</taxon>
        <taxon>Arachnida</taxon>
        <taxon>Acari</taxon>
        <taxon>Parasitiformes</taxon>
        <taxon>Ixodida</taxon>
        <taxon>Ixodoidea</taxon>
        <taxon>Ixodidae</taxon>
        <taxon>Rhipicephalinae</taxon>
        <taxon>Rhipicephalus</taxon>
        <taxon>Boophilus</taxon>
    </lineage>
</organism>
<reference evidence="2" key="2">
    <citation type="submission" date="2021-09" db="EMBL/GenBank/DDBJ databases">
        <authorList>
            <person name="Jia N."/>
            <person name="Wang J."/>
            <person name="Shi W."/>
            <person name="Du L."/>
            <person name="Sun Y."/>
            <person name="Zhan W."/>
            <person name="Jiang J."/>
            <person name="Wang Q."/>
            <person name="Zhang B."/>
            <person name="Ji P."/>
            <person name="Sakyi L.B."/>
            <person name="Cui X."/>
            <person name="Yuan T."/>
            <person name="Jiang B."/>
            <person name="Yang W."/>
            <person name="Lam T.T.-Y."/>
            <person name="Chang Q."/>
            <person name="Ding S."/>
            <person name="Wang X."/>
            <person name="Zhu J."/>
            <person name="Ruan X."/>
            <person name="Zhao L."/>
            <person name="Wei J."/>
            <person name="Que T."/>
            <person name="Du C."/>
            <person name="Cheng J."/>
            <person name="Dai P."/>
            <person name="Han X."/>
            <person name="Huang E."/>
            <person name="Gao Y."/>
            <person name="Liu J."/>
            <person name="Shao H."/>
            <person name="Ye R."/>
            <person name="Li L."/>
            <person name="Wei W."/>
            <person name="Wang X."/>
            <person name="Wang C."/>
            <person name="Huo Q."/>
            <person name="Li W."/>
            <person name="Guo W."/>
            <person name="Chen H."/>
            <person name="Chen S."/>
            <person name="Zhou L."/>
            <person name="Zhou L."/>
            <person name="Ni X."/>
            <person name="Tian J."/>
            <person name="Zhou Y."/>
            <person name="Sheng Y."/>
            <person name="Liu T."/>
            <person name="Pan Y."/>
            <person name="Xia L."/>
            <person name="Li J."/>
            <person name="Zhao F."/>
            <person name="Cao W."/>
        </authorList>
    </citation>
    <scope>NUCLEOTIDE SEQUENCE</scope>
    <source>
        <strain evidence="2">Rmic-2018</strain>
        <tissue evidence="2">Larvae</tissue>
    </source>
</reference>
<protein>
    <submittedName>
        <fullName evidence="2">Uncharacterized protein</fullName>
    </submittedName>
</protein>
<accession>A0A9J6DKZ7</accession>
<dbReference type="Proteomes" id="UP000821866">
    <property type="component" value="Chromosome 6"/>
</dbReference>
<evidence type="ECO:0000313" key="2">
    <source>
        <dbReference type="EMBL" id="KAH8022834.1"/>
    </source>
</evidence>
<comment type="caution">
    <text evidence="2">The sequence shown here is derived from an EMBL/GenBank/DDBJ whole genome shotgun (WGS) entry which is preliminary data.</text>
</comment>
<name>A0A9J6DKZ7_RHIMP</name>
<evidence type="ECO:0000256" key="1">
    <source>
        <dbReference type="SAM" id="MobiDB-lite"/>
    </source>
</evidence>
<dbReference type="AlphaFoldDB" id="A0A9J6DKZ7"/>
<keyword evidence="3" id="KW-1185">Reference proteome</keyword>
<proteinExistence type="predicted"/>
<evidence type="ECO:0000313" key="3">
    <source>
        <dbReference type="Proteomes" id="UP000821866"/>
    </source>
</evidence>